<accession>A0A1I6GJT4</accession>
<dbReference type="OrthoDB" id="227978at2157"/>
<reference evidence="2" key="1">
    <citation type="submission" date="2016-10" db="EMBL/GenBank/DDBJ databases">
        <authorList>
            <person name="Varghese N."/>
            <person name="Submissions S."/>
        </authorList>
    </citation>
    <scope>NUCLEOTIDE SEQUENCE [LARGE SCALE GENOMIC DNA]</scope>
    <source>
        <strain evidence="2">CGMCC 1.8711</strain>
    </source>
</reference>
<sequence length="85" mass="9098">MSEQINLSRVESRLDDLSYPVTRDDAATELSDVTVLMADGEDNLGALVSEVGSDSFSSSTELYEELQNVMPIEALGEPGQSEGDA</sequence>
<gene>
    <name evidence="1" type="ORF">SAMN04488124_1154</name>
</gene>
<name>A0A1I6GJT4_9EURY</name>
<organism evidence="1 2">
    <name type="scientific">Halogeometricum limi</name>
    <dbReference type="NCBI Taxonomy" id="555875"/>
    <lineage>
        <taxon>Archaea</taxon>
        <taxon>Methanobacteriati</taxon>
        <taxon>Methanobacteriota</taxon>
        <taxon>Stenosarchaea group</taxon>
        <taxon>Halobacteria</taxon>
        <taxon>Halobacteriales</taxon>
        <taxon>Haloferacaceae</taxon>
        <taxon>Halogeometricum</taxon>
    </lineage>
</organism>
<dbReference type="InterPro" id="IPR043899">
    <property type="entry name" value="DUF5789"/>
</dbReference>
<evidence type="ECO:0000313" key="1">
    <source>
        <dbReference type="EMBL" id="SFR42463.1"/>
    </source>
</evidence>
<dbReference type="EMBL" id="FOYS01000002">
    <property type="protein sequence ID" value="SFR42463.1"/>
    <property type="molecule type" value="Genomic_DNA"/>
</dbReference>
<proteinExistence type="predicted"/>
<dbReference type="AlphaFoldDB" id="A0A1I6GJT4"/>
<dbReference type="STRING" id="555875.SAMN04488124_1154"/>
<keyword evidence="2" id="KW-1185">Reference proteome</keyword>
<dbReference type="Proteomes" id="UP000243250">
    <property type="component" value="Unassembled WGS sequence"/>
</dbReference>
<dbReference type="Pfam" id="PF19102">
    <property type="entry name" value="DUF5789"/>
    <property type="match status" value="1"/>
</dbReference>
<dbReference type="RefSeq" id="WP_089877787.1">
    <property type="nucleotide sequence ID" value="NZ_FOYS01000002.1"/>
</dbReference>
<evidence type="ECO:0008006" key="3">
    <source>
        <dbReference type="Google" id="ProtNLM"/>
    </source>
</evidence>
<protein>
    <recommendedName>
        <fullName evidence="3">DUF2795 domain-containing protein</fullName>
    </recommendedName>
</protein>
<evidence type="ECO:0000313" key="2">
    <source>
        <dbReference type="Proteomes" id="UP000243250"/>
    </source>
</evidence>